<sequence length="173" mass="19212">MTATSATPSTTPDELAVWTARPIRPADHPAVLAFFAEPDFHFRTAWPDTRAEWEVLDLLGEDTRLLLVDGVPAGLFEAEDIAGAHACHLQLHLRLTAHMPMSAWTTAYREVTRALCWQRELVRLTVMVGSWDTRGLAAARLAGLTEEGELPAVVMRDGGRHGTVFFSQIREPR</sequence>
<evidence type="ECO:0000313" key="1">
    <source>
        <dbReference type="EMBL" id="MBB0246059.1"/>
    </source>
</evidence>
<protein>
    <recommendedName>
        <fullName evidence="3">GNAT family N-acetyltransferase</fullName>
    </recommendedName>
</protein>
<dbReference type="Proteomes" id="UP000538929">
    <property type="component" value="Unassembled WGS sequence"/>
</dbReference>
<dbReference type="SUPFAM" id="SSF55729">
    <property type="entry name" value="Acyl-CoA N-acyltransferases (Nat)"/>
    <property type="match status" value="1"/>
</dbReference>
<accession>A0A7W3TFU6</accession>
<organism evidence="1 2">
    <name type="scientific">Streptomyces alkaliphilus</name>
    <dbReference type="NCBI Taxonomy" id="1472722"/>
    <lineage>
        <taxon>Bacteria</taxon>
        <taxon>Bacillati</taxon>
        <taxon>Actinomycetota</taxon>
        <taxon>Actinomycetes</taxon>
        <taxon>Kitasatosporales</taxon>
        <taxon>Streptomycetaceae</taxon>
        <taxon>Streptomyces</taxon>
    </lineage>
</organism>
<dbReference type="AlphaFoldDB" id="A0A7W3TFU6"/>
<evidence type="ECO:0008006" key="3">
    <source>
        <dbReference type="Google" id="ProtNLM"/>
    </source>
</evidence>
<comment type="caution">
    <text evidence="1">The sequence shown here is derived from an EMBL/GenBank/DDBJ whole genome shotgun (WGS) entry which is preliminary data.</text>
</comment>
<name>A0A7W3TFU6_9ACTN</name>
<reference evidence="2" key="1">
    <citation type="submission" date="2019-10" db="EMBL/GenBank/DDBJ databases">
        <title>Streptomyces sp. nov., a novel actinobacterium isolated from alkaline environment.</title>
        <authorList>
            <person name="Golinska P."/>
        </authorList>
    </citation>
    <scope>NUCLEOTIDE SEQUENCE [LARGE SCALE GENOMIC DNA]</scope>
    <source>
        <strain evidence="2">DSM 42118</strain>
    </source>
</reference>
<proteinExistence type="predicted"/>
<dbReference type="InterPro" id="IPR016181">
    <property type="entry name" value="Acyl_CoA_acyltransferase"/>
</dbReference>
<gene>
    <name evidence="1" type="ORF">FNQ90_18595</name>
</gene>
<dbReference type="EMBL" id="VKHT01000717">
    <property type="protein sequence ID" value="MBB0246059.1"/>
    <property type="molecule type" value="Genomic_DNA"/>
</dbReference>
<evidence type="ECO:0000313" key="2">
    <source>
        <dbReference type="Proteomes" id="UP000538929"/>
    </source>
</evidence>
<dbReference type="Gene3D" id="3.40.630.30">
    <property type="match status" value="1"/>
</dbReference>
<keyword evidence="2" id="KW-1185">Reference proteome</keyword>